<feature type="transmembrane region" description="Helical" evidence="1">
    <location>
        <begin position="138"/>
        <end position="161"/>
    </location>
</feature>
<proteinExistence type="predicted"/>
<evidence type="ECO:0000313" key="3">
    <source>
        <dbReference type="Proteomes" id="UP001501510"/>
    </source>
</evidence>
<name>A0ABN1JGL6_9CLOT</name>
<reference evidence="2 3" key="1">
    <citation type="journal article" date="2019" name="Int. J. Syst. Evol. Microbiol.">
        <title>The Global Catalogue of Microorganisms (GCM) 10K type strain sequencing project: providing services to taxonomists for standard genome sequencing and annotation.</title>
        <authorList>
            <consortium name="The Broad Institute Genomics Platform"/>
            <consortium name="The Broad Institute Genome Sequencing Center for Infectious Disease"/>
            <person name="Wu L."/>
            <person name="Ma J."/>
        </authorList>
    </citation>
    <scope>NUCLEOTIDE SEQUENCE [LARGE SCALE GENOMIC DNA]</scope>
    <source>
        <strain evidence="2 3">JCM 1407</strain>
    </source>
</reference>
<dbReference type="Proteomes" id="UP001501510">
    <property type="component" value="Unassembled WGS sequence"/>
</dbReference>
<evidence type="ECO:0000313" key="2">
    <source>
        <dbReference type="EMBL" id="GAA0739378.1"/>
    </source>
</evidence>
<feature type="transmembrane region" description="Helical" evidence="1">
    <location>
        <begin position="226"/>
        <end position="245"/>
    </location>
</feature>
<sequence length="255" mass="29684">MKNLIKYELKGCYKEFIILMILQIIINNFILSKASKLGMNTYIVLIIVNLIFVAIVFIFNIKIFVRDLYKDTAYLIFSIPKKSNHILKSKVIVSLIQIIIVELIQFIYIYLIGIIILNNKTIIHYTQIYSIITDIPKFVVIAGPFFVLSYAKVLLIVYFSICLSKVTKRKKKFGKLHSVAIFIIINILIERFNSVINNIFRDSLTLNSVIFRYVNNNMNFYLDKTINIASQAVNLVLLILFWKLVCHMLDNIVEI</sequence>
<feature type="transmembrane region" description="Helical" evidence="1">
    <location>
        <begin position="173"/>
        <end position="189"/>
    </location>
</feature>
<feature type="transmembrane region" description="Helical" evidence="1">
    <location>
        <begin position="91"/>
        <end position="118"/>
    </location>
</feature>
<dbReference type="EMBL" id="BAAACG010000008">
    <property type="protein sequence ID" value="GAA0739378.1"/>
    <property type="molecule type" value="Genomic_DNA"/>
</dbReference>
<accession>A0ABN1JGL6</accession>
<feature type="transmembrane region" description="Helical" evidence="1">
    <location>
        <begin position="12"/>
        <end position="30"/>
    </location>
</feature>
<organism evidence="2 3">
    <name type="scientific">Clostridium oceanicum</name>
    <dbReference type="NCBI Taxonomy" id="1543"/>
    <lineage>
        <taxon>Bacteria</taxon>
        <taxon>Bacillati</taxon>
        <taxon>Bacillota</taxon>
        <taxon>Clostridia</taxon>
        <taxon>Eubacteriales</taxon>
        <taxon>Clostridiaceae</taxon>
        <taxon>Clostridium</taxon>
    </lineage>
</organism>
<keyword evidence="1" id="KW-0472">Membrane</keyword>
<keyword evidence="1" id="KW-1133">Transmembrane helix</keyword>
<evidence type="ECO:0000256" key="1">
    <source>
        <dbReference type="SAM" id="Phobius"/>
    </source>
</evidence>
<feature type="transmembrane region" description="Helical" evidence="1">
    <location>
        <begin position="42"/>
        <end position="61"/>
    </location>
</feature>
<protein>
    <submittedName>
        <fullName evidence="2">ABC transporter permease</fullName>
    </submittedName>
</protein>
<keyword evidence="1" id="KW-0812">Transmembrane</keyword>
<gene>
    <name evidence="2" type="ORF">GCM10008906_18100</name>
</gene>
<keyword evidence="3" id="KW-1185">Reference proteome</keyword>
<comment type="caution">
    <text evidence="2">The sequence shown here is derived from an EMBL/GenBank/DDBJ whole genome shotgun (WGS) entry which is preliminary data.</text>
</comment>
<dbReference type="RefSeq" id="WP_343760930.1">
    <property type="nucleotide sequence ID" value="NZ_BAAACG010000008.1"/>
</dbReference>